<protein>
    <submittedName>
        <fullName evidence="2">Uncharacterized protein</fullName>
    </submittedName>
</protein>
<sequence length="200" mass="22285">MASSSKTHKDGKKETRDWLELGLGFGSVSACASPSSSSSHLPFQQQQQQQQQQPQQPQTQNQSLGLGLGLGLGLANESCIVGCNYDLRDHDNMAPSLTWFKSPLSSWPLHLDSNSFLGGLNDRFMPVARPQSAGLWFTLRSSINRNGDQLPQVPKAYIRVKDENVTVFMVKTYLVRKLGLSNEAERLVRMQKFDLGYDVK</sequence>
<gene>
    <name evidence="2" type="ORF">Acr_05g0000750</name>
</gene>
<name>A0A7J0EJQ3_9ERIC</name>
<proteinExistence type="predicted"/>
<dbReference type="PANTHER" id="PTHR47290">
    <property type="entry name" value="RING FINGER PROTEIN"/>
    <property type="match status" value="1"/>
</dbReference>
<dbReference type="Proteomes" id="UP000585474">
    <property type="component" value="Unassembled WGS sequence"/>
</dbReference>
<dbReference type="EMBL" id="BJWL01000005">
    <property type="protein sequence ID" value="GFY86436.1"/>
    <property type="molecule type" value="Genomic_DNA"/>
</dbReference>
<keyword evidence="3" id="KW-1185">Reference proteome</keyword>
<dbReference type="AlphaFoldDB" id="A0A7J0EJQ3"/>
<accession>A0A7J0EJQ3</accession>
<dbReference type="InterPro" id="IPR044171">
    <property type="entry name" value="LAX2-like"/>
</dbReference>
<evidence type="ECO:0000313" key="2">
    <source>
        <dbReference type="EMBL" id="GFY86436.1"/>
    </source>
</evidence>
<feature type="region of interest" description="Disordered" evidence="1">
    <location>
        <begin position="29"/>
        <end position="64"/>
    </location>
</feature>
<reference evidence="2 3" key="1">
    <citation type="submission" date="2019-07" db="EMBL/GenBank/DDBJ databases">
        <title>De Novo Assembly of kiwifruit Actinidia rufa.</title>
        <authorList>
            <person name="Sugita-Konishi S."/>
            <person name="Sato K."/>
            <person name="Mori E."/>
            <person name="Abe Y."/>
            <person name="Kisaki G."/>
            <person name="Hamano K."/>
            <person name="Suezawa K."/>
            <person name="Otani M."/>
            <person name="Fukuda T."/>
            <person name="Manabe T."/>
            <person name="Gomi K."/>
            <person name="Tabuchi M."/>
            <person name="Akimitsu K."/>
            <person name="Kataoka I."/>
        </authorList>
    </citation>
    <scope>NUCLEOTIDE SEQUENCE [LARGE SCALE GENOMIC DNA]</scope>
    <source>
        <strain evidence="3">cv. Fuchu</strain>
    </source>
</reference>
<evidence type="ECO:0000256" key="1">
    <source>
        <dbReference type="SAM" id="MobiDB-lite"/>
    </source>
</evidence>
<organism evidence="2 3">
    <name type="scientific">Actinidia rufa</name>
    <dbReference type="NCBI Taxonomy" id="165716"/>
    <lineage>
        <taxon>Eukaryota</taxon>
        <taxon>Viridiplantae</taxon>
        <taxon>Streptophyta</taxon>
        <taxon>Embryophyta</taxon>
        <taxon>Tracheophyta</taxon>
        <taxon>Spermatophyta</taxon>
        <taxon>Magnoliopsida</taxon>
        <taxon>eudicotyledons</taxon>
        <taxon>Gunneridae</taxon>
        <taxon>Pentapetalae</taxon>
        <taxon>asterids</taxon>
        <taxon>Ericales</taxon>
        <taxon>Actinidiaceae</taxon>
        <taxon>Actinidia</taxon>
    </lineage>
</organism>
<evidence type="ECO:0000313" key="3">
    <source>
        <dbReference type="Proteomes" id="UP000585474"/>
    </source>
</evidence>
<feature type="compositionally biased region" description="Low complexity" evidence="1">
    <location>
        <begin position="33"/>
        <end position="64"/>
    </location>
</feature>
<comment type="caution">
    <text evidence="2">The sequence shown here is derived from an EMBL/GenBank/DDBJ whole genome shotgun (WGS) entry which is preliminary data.</text>
</comment>
<dbReference type="PANTHER" id="PTHR47290:SF6">
    <property type="entry name" value="UBIQUITIN-LIKE DOMAIN-CONTAINING PROTEIN"/>
    <property type="match status" value="1"/>
</dbReference>
<dbReference type="PROSITE" id="PS51257">
    <property type="entry name" value="PROKAR_LIPOPROTEIN"/>
    <property type="match status" value="1"/>
</dbReference>
<dbReference type="OrthoDB" id="1932457at2759"/>